<keyword evidence="3" id="KW-0159">Chromosome partition</keyword>
<evidence type="ECO:0000256" key="2">
    <source>
        <dbReference type="ARBA" id="ARBA00022618"/>
    </source>
</evidence>
<keyword evidence="1" id="KW-0963">Cytoplasm</keyword>
<feature type="region of interest" description="Disordered" evidence="5">
    <location>
        <begin position="293"/>
        <end position="319"/>
    </location>
</feature>
<evidence type="ECO:0000313" key="6">
    <source>
        <dbReference type="EMBL" id="VAW88130.1"/>
    </source>
</evidence>
<proteinExistence type="predicted"/>
<dbReference type="EMBL" id="UOFQ01000090">
    <property type="protein sequence ID" value="VAW88130.1"/>
    <property type="molecule type" value="Genomic_DNA"/>
</dbReference>
<accession>A0A3B0ZGD4</accession>
<dbReference type="PANTHER" id="PTHR34298">
    <property type="entry name" value="SEGREGATION AND CONDENSATION PROTEIN B"/>
    <property type="match status" value="1"/>
</dbReference>
<dbReference type="InterPro" id="IPR005234">
    <property type="entry name" value="ScpB_csome_segregation"/>
</dbReference>
<reference evidence="6" key="1">
    <citation type="submission" date="2018-06" db="EMBL/GenBank/DDBJ databases">
        <authorList>
            <person name="Zhirakovskaya E."/>
        </authorList>
    </citation>
    <scope>NUCLEOTIDE SEQUENCE</scope>
</reference>
<sequence>MFTSQMNHTQLKNIIEAAIMIADTPASMDYLLRIFTEDEKIGREEINAVLEELQAECETRGVELKQVASGYRYQAKQDLSQWLARLDTERPSRYSRALLETLSLVVYRQPVTRAEIEDVRGVAVSSSIIKTLLEREWVRVVGHRDVPGKPALYGTTRQFLDYFNLKSLSELPPLAEIRSLDSIQNELELKMQDIAAEGEAANDADAMNGEQPAAEDGTEVAGDVDTAEVAVAVAEADEGQVEVAVDAAGTEKGAVESSQDQVSDVASETAVVEEESSESDALVEEVAELTVDATAPETEITSLDGEAKGDEDPLAVKVG</sequence>
<evidence type="ECO:0000256" key="1">
    <source>
        <dbReference type="ARBA" id="ARBA00022490"/>
    </source>
</evidence>
<dbReference type="SUPFAM" id="SSF46785">
    <property type="entry name" value="Winged helix' DNA-binding domain"/>
    <property type="match status" value="2"/>
</dbReference>
<name>A0A3B0ZGD4_9ZZZZ</name>
<organism evidence="6">
    <name type="scientific">hydrothermal vent metagenome</name>
    <dbReference type="NCBI Taxonomy" id="652676"/>
    <lineage>
        <taxon>unclassified sequences</taxon>
        <taxon>metagenomes</taxon>
        <taxon>ecological metagenomes</taxon>
    </lineage>
</organism>
<dbReference type="GO" id="GO:0051301">
    <property type="term" value="P:cell division"/>
    <property type="evidence" value="ECO:0007669"/>
    <property type="project" value="UniProtKB-KW"/>
</dbReference>
<dbReference type="InterPro" id="IPR036388">
    <property type="entry name" value="WH-like_DNA-bd_sf"/>
</dbReference>
<dbReference type="GO" id="GO:0051304">
    <property type="term" value="P:chromosome separation"/>
    <property type="evidence" value="ECO:0007669"/>
    <property type="project" value="InterPro"/>
</dbReference>
<protein>
    <submittedName>
        <fullName evidence="6">Segregation and condensation protein B</fullName>
    </submittedName>
</protein>
<keyword evidence="4" id="KW-0131">Cell cycle</keyword>
<dbReference type="InterPro" id="IPR036390">
    <property type="entry name" value="WH_DNA-bd_sf"/>
</dbReference>
<dbReference type="PANTHER" id="PTHR34298:SF2">
    <property type="entry name" value="SEGREGATION AND CONDENSATION PROTEIN B"/>
    <property type="match status" value="1"/>
</dbReference>
<dbReference type="NCBIfam" id="TIGR00281">
    <property type="entry name" value="SMC-Scp complex subunit ScpB"/>
    <property type="match status" value="1"/>
</dbReference>
<evidence type="ECO:0000256" key="5">
    <source>
        <dbReference type="SAM" id="MobiDB-lite"/>
    </source>
</evidence>
<dbReference type="AlphaFoldDB" id="A0A3B0ZGD4"/>
<keyword evidence="2" id="KW-0132">Cell division</keyword>
<dbReference type="Gene3D" id="1.10.10.10">
    <property type="entry name" value="Winged helix-like DNA-binding domain superfamily/Winged helix DNA-binding domain"/>
    <property type="match status" value="2"/>
</dbReference>
<gene>
    <name evidence="6" type="ORF">MNBD_GAMMA17-1701</name>
</gene>
<evidence type="ECO:0000256" key="3">
    <source>
        <dbReference type="ARBA" id="ARBA00022829"/>
    </source>
</evidence>
<dbReference type="Pfam" id="PF04079">
    <property type="entry name" value="SMC_ScpB"/>
    <property type="match status" value="1"/>
</dbReference>
<evidence type="ECO:0000256" key="4">
    <source>
        <dbReference type="ARBA" id="ARBA00023306"/>
    </source>
</evidence>